<evidence type="ECO:0000313" key="2">
    <source>
        <dbReference type="Proteomes" id="UP000614601"/>
    </source>
</evidence>
<gene>
    <name evidence="1" type="ORF">BOKJ2_LOCUS7032</name>
</gene>
<proteinExistence type="predicted"/>
<name>A0A811KR36_9BILA</name>
<accession>A0A811KR36</accession>
<comment type="caution">
    <text evidence="1">The sequence shown here is derived from an EMBL/GenBank/DDBJ whole genome shotgun (WGS) entry which is preliminary data.</text>
</comment>
<reference evidence="1" key="1">
    <citation type="submission" date="2020-09" db="EMBL/GenBank/DDBJ databases">
        <authorList>
            <person name="Kikuchi T."/>
        </authorList>
    </citation>
    <scope>NUCLEOTIDE SEQUENCE</scope>
    <source>
        <strain evidence="1">SH1</strain>
    </source>
</reference>
<dbReference type="EMBL" id="CAJFDH010000003">
    <property type="protein sequence ID" value="CAD5217327.1"/>
    <property type="molecule type" value="Genomic_DNA"/>
</dbReference>
<dbReference type="Gene3D" id="2.40.50.140">
    <property type="entry name" value="Nucleic acid-binding proteins"/>
    <property type="match status" value="1"/>
</dbReference>
<dbReference type="Proteomes" id="UP000783686">
    <property type="component" value="Unassembled WGS sequence"/>
</dbReference>
<dbReference type="AlphaFoldDB" id="A0A811KR36"/>
<keyword evidence="2" id="KW-1185">Reference proteome</keyword>
<dbReference type="InterPro" id="IPR012340">
    <property type="entry name" value="NA-bd_OB-fold"/>
</dbReference>
<dbReference type="EMBL" id="CAJFCW020000003">
    <property type="protein sequence ID" value="CAG9107559.1"/>
    <property type="molecule type" value="Genomic_DNA"/>
</dbReference>
<sequence>MDPLQLSTLEELDLLDLKDDLCIVTLRVTSVKGVRRVSVGSGRSQVPVSSAIAECSNGESLQIVGWSEVASTLADTLRVGHVYKFEKIMKKRSGSNFPPCEQSFELKMTPNTVVTDLGIPDADNDPAVPLQSLHDLSLHSEKIAVSAYVQIVPTSSPNGIIGSVVDERYRVRIKVDVPVEHMEIGDLLHLEGKYQNGILDVTHYVILPEGIEPTHQYLKNTRSPLKRIA</sequence>
<evidence type="ECO:0000313" key="1">
    <source>
        <dbReference type="EMBL" id="CAD5217327.1"/>
    </source>
</evidence>
<dbReference type="Proteomes" id="UP000614601">
    <property type="component" value="Unassembled WGS sequence"/>
</dbReference>
<protein>
    <submittedName>
        <fullName evidence="1">Uncharacterized protein</fullName>
    </submittedName>
</protein>
<organism evidence="1 2">
    <name type="scientific">Bursaphelenchus okinawaensis</name>
    <dbReference type="NCBI Taxonomy" id="465554"/>
    <lineage>
        <taxon>Eukaryota</taxon>
        <taxon>Metazoa</taxon>
        <taxon>Ecdysozoa</taxon>
        <taxon>Nematoda</taxon>
        <taxon>Chromadorea</taxon>
        <taxon>Rhabditida</taxon>
        <taxon>Tylenchina</taxon>
        <taxon>Tylenchomorpha</taxon>
        <taxon>Aphelenchoidea</taxon>
        <taxon>Aphelenchoididae</taxon>
        <taxon>Bursaphelenchus</taxon>
    </lineage>
</organism>